<dbReference type="GO" id="GO:0030544">
    <property type="term" value="F:Hsp70 protein binding"/>
    <property type="evidence" value="ECO:0007669"/>
    <property type="project" value="TreeGrafter"/>
</dbReference>
<dbReference type="PROSITE" id="PS50089">
    <property type="entry name" value="ZF_RING_2"/>
    <property type="match status" value="1"/>
</dbReference>
<evidence type="ECO:0000259" key="2">
    <source>
        <dbReference type="PROSITE" id="PS50089"/>
    </source>
</evidence>
<dbReference type="NCBIfam" id="NF047352">
    <property type="entry name" value="P_loop_sacsin"/>
    <property type="match status" value="2"/>
</dbReference>
<keyword evidence="1" id="KW-0863">Zinc-finger</keyword>
<dbReference type="Pfam" id="PF25794">
    <property type="entry name" value="SACS"/>
    <property type="match status" value="3"/>
</dbReference>
<dbReference type="InterPro" id="IPR013083">
    <property type="entry name" value="Znf_RING/FYVE/PHD"/>
</dbReference>
<dbReference type="SMART" id="SM00184">
    <property type="entry name" value="RING"/>
    <property type="match status" value="1"/>
</dbReference>
<keyword evidence="1" id="KW-0862">Zinc</keyword>
<dbReference type="PANTHER" id="PTHR15600:SF42">
    <property type="entry name" value="SACSIN"/>
    <property type="match status" value="1"/>
</dbReference>
<dbReference type="SUPFAM" id="SSF55874">
    <property type="entry name" value="ATPase domain of HSP90 chaperone/DNA topoisomerase II/histidine kinase"/>
    <property type="match status" value="2"/>
</dbReference>
<dbReference type="Pfam" id="PF13920">
    <property type="entry name" value="zf-C3HC4_3"/>
    <property type="match status" value="1"/>
</dbReference>
<protein>
    <recommendedName>
        <fullName evidence="2">RING-type domain-containing protein</fullName>
    </recommendedName>
</protein>
<organism evidence="3 4">
    <name type="scientific">Adiantum capillus-veneris</name>
    <name type="common">Maidenhair fern</name>
    <dbReference type="NCBI Taxonomy" id="13818"/>
    <lineage>
        <taxon>Eukaryota</taxon>
        <taxon>Viridiplantae</taxon>
        <taxon>Streptophyta</taxon>
        <taxon>Embryophyta</taxon>
        <taxon>Tracheophyta</taxon>
        <taxon>Polypodiopsida</taxon>
        <taxon>Polypodiidae</taxon>
        <taxon>Polypodiales</taxon>
        <taxon>Pteridineae</taxon>
        <taxon>Pteridaceae</taxon>
        <taxon>Vittarioideae</taxon>
        <taxon>Adiantum</taxon>
    </lineage>
</organism>
<keyword evidence="4" id="KW-1185">Reference proteome</keyword>
<dbReference type="SUPFAM" id="SSF57850">
    <property type="entry name" value="RING/U-box"/>
    <property type="match status" value="1"/>
</dbReference>
<dbReference type="InterPro" id="IPR036890">
    <property type="entry name" value="HATPase_C_sf"/>
</dbReference>
<dbReference type="PANTHER" id="PTHR15600">
    <property type="entry name" value="SACSIN"/>
    <property type="match status" value="1"/>
</dbReference>
<dbReference type="InterPro" id="IPR001841">
    <property type="entry name" value="Znf_RING"/>
</dbReference>
<keyword evidence="1" id="KW-0479">Metal-binding</keyword>
<evidence type="ECO:0000256" key="1">
    <source>
        <dbReference type="PROSITE-ProRule" id="PRU00175"/>
    </source>
</evidence>
<gene>
    <name evidence="3" type="ORF">GOP47_0018890</name>
</gene>
<dbReference type="InterPro" id="IPR058210">
    <property type="entry name" value="SACS/Nov_dom"/>
</dbReference>
<sequence length="4753" mass="532849">MASPGTPSPHEIAEDFGQRVDLTRRIREVLSNYPEGTTMLKELIQNADDAGATQVAFCLDRRQHGEDTLLYKELAPWQGPSLLAYNNAEFSADDFESISKLGGSKKGRQPWKTGRFGVGFNSVYHLSDLPSFVSGRHIVYFDPHCKFLPNVSAVNPGKRIDFVKSAALSYYKDQFLPYCMFGCDMKTPFQGTLFRFPLRTVSQAAQSQLSRQYYDEDDITQLFDELFGEASLCMLFLKNVETIKFYDWHPGSNNPCVLYSCSLASPTSQIRWHRHALTRLAHAWTSQPRDDAPMPKHFDSFVLKFDIEKLAGVGNIEVRSESFMIVQCMETLASRVGALSAVAANEYGVCLLPWAAVAAKISGDSTQGSSKCVNDGKAFCFLPLPLRTNLPIHVNGFFELSSNRRDIWHGTDMEGMGKIRADWNTFLLHDVVTSAYHHLLSVAPEDYRLNYTLWPSGSFVEPWKSMVDVLFDSISKYPILHSGIDGGQWLSLSQAVLHDEGMPNGEKQVAALIALRLPLVRIPEKLFERISTHCDAKLVCPSLLRQHLKRNGVSHIEWDSGLDFLEYCLGDVIDNDASAELSGLPLIPLANGKFGVFEDKRSRLPYFLCTEKQYFLMEKLKGKIINRDISQFLLQRMHQMAEASSVNISFLSITDLVRFLDEILPAEWKGEDVVQWLPTDKKGHPSEGWLVKLWEYLREFCEDLILLDSWPLLPINRGLLCRAKKGLGIVGNDGSLPKIMEKILMNLGCYLLRYDLCTGHPWLSKIVQSPSAMGILEAISCVALRTSHTILSELTSEHRRELRSFLLDARWYQDSLMKESHLQILKSLPIFEVYGVCGTKHEDFVDLLNSKLYLSPNDVDETLLSPDFIRVQSLAEIDVLTKVLAIPQMERVTFYKFTVIDKIADLTAVIRDQAILSILKELPVLCLHDPRFKSTLRNLAFVPTPSGELQSPKLLYDPRVEELNFLLNEKESFPSESFRTEEILDALRLLGLQTSISPNTIIQSARQVELMLKERPDEASARGFFLLSYLAVNAAKLFHSSVSDGVSSMFSKVTDMFQIHRPESDLSKKFWNELASICWCPVLVQSPHPGLPWPTVTTPLAPPKLVRLPTDLWLASASMRILNGDCQSGFLAQKLGWTSPLGGNVLAAQLLELGRDQAHAGSQSSKQTLATVIPKMYALLTDKLGTEELEIVKTILEGSQWVWIGDRFVSVHEAVLTGPLHLAPYMWVIPADLAVFKELLLHLGVKESLVVQDFASVLSKMATLKSNGPLDSLELKTAIWILQHLADLGFLERDNTLFIPDASGILLPSSQLVYNDAPWLLDESQAGGVPLDAMIDNRSLPRFVHANISNDVAERLSINSLRRSLLAESADSVNVTLHGAAEAFGQHEALTTRLKHIVDMYVDGPGILCELLQNSDDAGASEVSFLLDLSQYGSSSLLSPRMSDWQGPALYCFNNSLFTSKDLHAISRIGQDSKLEKPHAVGRFGLGFNSVYNFTDIPSFVSGNNLVIFDPHACHLPGISPSHPGLKINYVGKGLAQQFPDQCQPYMVFGCDLQHCFNGTLFRFPLRTSLTAARSQIKQTAYSPEMVLALLRDFQTIASEILLFLHSVTSINVLVREELGQEMHMLYKVSKHGPAYNNSKSVYTFIRTMRERAQDNANFYQKLHDIREDCLASDCQLVNITTDGIERQSTQVWIVSEYLGGRQAVTMASSLGNRNYGFVPWAGVAAKIGAESNFTKIGSLIEPEPASSGSRRASLEGRAFCFLPLPVKSGLPVHVNAYFELSSNRRDIWFGDDMAGGGKLRSEWNSCLLQEVASAAYVRMLAIAACQLGPSEEYYSLWPTGMPSEPWASLLRGVYVSAVELDMPVLFTSAKGGQWLPPRKAVFPDYSYSQAAMLGNALSDAGLSLLNAPASVVNQFQQHCPRLRYLTPQLLRSLLIRRQRALSSHEAMLASLKYCLRDVKNADSVQKLEGLPLIPLATGMFETFSCSSLNDKVFVADKLEFELLKDTHMDRLVDRNVDSELFEELRCIAEFEGTNLVFLSPVLLGDLLPCILPQDWHGKRLVHWNSGEAGHPSQAWIELLWRFLCSRSADLSMFTKWPILPTIGEHYLLQPIKGSCILMGDNWSENMVSLLHKANCFLLSSSFGIDHPQLREYVHDVSASGLLGALFAAAGGFKGLPDILKDISELEMQELRGFLMQKKWFVDDSMGAVQIEILKHLSIYKSYRTSTLVCLAKGIHYFPPTDVDVHLLGDEFVCPASDKEEEILTFYLGVKKLGKKEFFEDYAFKHLDSILPDIWEKVILKLLQDLASLEEEVPCIKKVLSQLEIVPTMRGKLKSPTELYDPRVAKLHSLIEDSFFPSTEFSETKVLEVLIELGLKTSLGLKDLLDSATSVASVGLIDEKRAFMMGKCLLAHIDRLGLDLEVEPADTIMTADTVFNPETGVVYPKNESSGEQKGQFEYTKAFESAHDASERITDRQFWVNLSGINWCPVLTAAPVPDLPWPKELKSSLVSPRIARPKSQMWHVSATMRIVDGEFCSRLMMSKLGWLEKPNLSILAMQLIELSKHHAQLQSEQSLRLDMEELDTSVAQFNKTLDEVVPVLYSLMEESLTSESAYSLKSMLEDICWVWVGDAFVLPTQAAFSSPSHFQPYLHVIPANLGGYQALLSGLGVKETFDVFDLANVLQHVSADRKGAVLNKELLDFVVRVLEAIYEILLVGDGIPSQSFLSAILVPDSNGFLTPARDLIYNDAPWLAESMLRPAEMKHFVNVNVPNELADRLGAKSLRYLSFVDKEMTKDLPCLSADNIQSILSKYGKQSTLIFDLLEIADKCKAQKVHILYDKRSHPETSVLQPNLGQFQGSALTVAFEGVELTTEEVCNLQLSPSWSRRGQNNNYGPGLLSCYTITNLLQLVSKGCFYLFDPSGSILAHSITNNKPSVTSSAQGKVYTLQETDIPQRFADQFIPFRFKQEISWEKPNVTILRMPLYTDVALGEDKKWFRSESSEALVDHIFETFIYHAPTSLLFLTSVEAVHLSKWEIEDPYPHDFFSVKVDPACSFLRNPFIGKTNKKFQLSTIFNSSNAVTKMNTIDVFINQDGNCIMDKWLVVLSFGCGQTKTLAIDRRFLSYNLSPVAGVAALVSRNGSLPSHLIKSTILCPLPLLVDCRLPVAILGCFIVSHDGCRRVFPNFSANEISVQSHQASLAIHSMWNQELMACVREAYIQLLSESMFVKQEISSKSVSHGNSQVPTATWKMLSRQSYLLWPMSQKIKLTSAELTEESSTDDFERDWLVKLLVRPVIVRLADLPVWKLHGGFLARATEGMFLSNPGTGKLHPPDAVCEFLKEHYKVFEVPCELTEELQDAQVNIKVITPKMVRYLMCTLLAVPKFSNVDRYIDLLEYSCADFSVISIENEARPDSSNIVALRHEDFEFDSSNVHLSPVEELALLRNRSSTEIQATGRESSDIVTNIRRAISQFGKVVEELSTEASQKISLQKQTAAVPGSTSVASYFDRWISELKGLPCPTAAANLLRLGRTEAWVGSFKQQKLLIPLAPKFIHSRCLDRPLLSKIFRNSSVQQALKIKPFTTKLLFDNMTYLLPRQWNRGVSQWAEWDYHVDQRLNSPTKEWLCLFWEHVGTSTEELLLFQHWPLVPAVLGSTVLVKVQYRHLIFMPPQLNSSMESNGPFEDSSQENSESLHLSAFTKAYTEVHENHPWLFPFLQHCKVPIFDQNFLDNEVVKVCLPSEVQTLGQAIRLKLVTAKDSGNLVVAELNMAAPDCDALFSLFANEFHSAPYTAQNCTTAELELLRSLPIHKTTIGTYTSIDLSVHCIVTPTAFFKPQSDLCLQHFPPELGGAYYKALGIQELSNSETLVKFCFPLFGVLSFEDRERALSYLYMHWEDLQQNEVLVDALRNTRFMSNGDENNDVLFQPQELLDPTVSLFREVFRGKKTRFPHARFLTNKWLDILRKAGLHSTLDAEALLGCAREVEDLGRLGSFAVVESQDFKELSTLAFQTAGHVVEAILANFAALYGSSFLEPLSEIAFVPTEIGLPFTNGSGGRRVLASYRQLVLLKDWPLAWTCAPILTNTSLIPPEFSWHSLRLKSPPHLHTVLEHIQNLGACDGEDILARWPSADDMITVEDAFLEILKYLEKHWESLSVQDKLILETVPFIPIANGTRLCLASRIFLHLEMNLAPFVFQLPNSYLPFVKLLTELGMQESPTFSRMQSLLNHVQNASGYQRLNPNELCAVMRVLDYMCKDIGSDNQHHHSTDNSVVPDDAGRLLHARACVYIDASASAMVSRIDTSRFRFVHPYLRLEYCICLGVRKLSEVVEEVIDESLPLEYIDQFGNISKAHIIEKLKSESFQDAVWTLLQDFSREMPSLEPLAQHEVARRLLWSAENLHCVKHLRTQFLTVSGKVDITREKRVDLPAEVNHSTYEFIDKQNGRIILAEPPDYVMMSEILSVMVSKVLGSPACLPLSGLFNVTVGTECRYLEIMRLRPYQDKYMKPRLDSYQGIAPGDELSRSDAAQVQVHPLRPYYSGEIVAWCSDFAPDTKLKYGIIVEDVRAPSGQAIYYLPVEICPGRIESLLSSNVFSFKSVLTGNKFQSLPKHIHSSPSSHSQAGDSLRTEHVAKDGSLDQDNEKKFLKNVQAAAVVHAVNDMMSAVGFPLGLEQKTLLSQALTLQEHLTAAQAALSSEQERANMAAKEAEAARASWMCRICLSLEVNSVLVPCGHVMCRNCSSAVSRCPFCRQAVTKCLNLYRP</sequence>
<dbReference type="InterPro" id="IPR052972">
    <property type="entry name" value="Sacsin_chaperone_reg"/>
</dbReference>
<proteinExistence type="predicted"/>
<evidence type="ECO:0000313" key="4">
    <source>
        <dbReference type="Proteomes" id="UP000886520"/>
    </source>
</evidence>
<comment type="caution">
    <text evidence="3">The sequence shown here is derived from an EMBL/GenBank/DDBJ whole genome shotgun (WGS) entry which is preliminary data.</text>
</comment>
<dbReference type="OrthoDB" id="1262810at2759"/>
<feature type="domain" description="RING-type" evidence="2">
    <location>
        <begin position="4707"/>
        <end position="4741"/>
    </location>
</feature>
<dbReference type="EMBL" id="JABFUD020000018">
    <property type="protein sequence ID" value="KAI5066266.1"/>
    <property type="molecule type" value="Genomic_DNA"/>
</dbReference>
<accession>A0A9D4ZB49</accession>
<reference evidence="3" key="1">
    <citation type="submission" date="2021-01" db="EMBL/GenBank/DDBJ databases">
        <title>Adiantum capillus-veneris genome.</title>
        <authorList>
            <person name="Fang Y."/>
            <person name="Liao Q."/>
        </authorList>
    </citation>
    <scope>NUCLEOTIDE SEQUENCE</scope>
    <source>
        <strain evidence="3">H3</strain>
        <tissue evidence="3">Leaf</tissue>
    </source>
</reference>
<evidence type="ECO:0000313" key="3">
    <source>
        <dbReference type="EMBL" id="KAI5066266.1"/>
    </source>
</evidence>
<dbReference type="Proteomes" id="UP000886520">
    <property type="component" value="Chromosome 18"/>
</dbReference>
<dbReference type="GO" id="GO:0008270">
    <property type="term" value="F:zinc ion binding"/>
    <property type="evidence" value="ECO:0007669"/>
    <property type="project" value="UniProtKB-KW"/>
</dbReference>
<name>A0A9D4ZB49_ADICA</name>
<dbReference type="Gene3D" id="3.30.40.10">
    <property type="entry name" value="Zinc/RING finger domain, C3HC4 (zinc finger)"/>
    <property type="match status" value="1"/>
</dbReference>